<dbReference type="SMART" id="SM00052">
    <property type="entry name" value="EAL"/>
    <property type="match status" value="1"/>
</dbReference>
<gene>
    <name evidence="5" type="ORF">KCG35_20490</name>
</gene>
<feature type="transmembrane region" description="Helical" evidence="1">
    <location>
        <begin position="6"/>
        <end position="27"/>
    </location>
</feature>
<feature type="domain" description="GGDEF" evidence="4">
    <location>
        <begin position="371"/>
        <end position="512"/>
    </location>
</feature>
<evidence type="ECO:0000256" key="1">
    <source>
        <dbReference type="SAM" id="Phobius"/>
    </source>
</evidence>
<evidence type="ECO:0000259" key="2">
    <source>
        <dbReference type="PROSITE" id="PS50883"/>
    </source>
</evidence>
<dbReference type="NCBIfam" id="TIGR00254">
    <property type="entry name" value="GGDEF"/>
    <property type="match status" value="1"/>
</dbReference>
<dbReference type="PANTHER" id="PTHR44757">
    <property type="entry name" value="DIGUANYLATE CYCLASE DGCP"/>
    <property type="match status" value="1"/>
</dbReference>
<dbReference type="InterPro" id="IPR035919">
    <property type="entry name" value="EAL_sf"/>
</dbReference>
<keyword evidence="6" id="KW-1185">Reference proteome</keyword>
<keyword evidence="1" id="KW-1133">Transmembrane helix</keyword>
<dbReference type="Proteomes" id="UP000690515">
    <property type="component" value="Unassembled WGS sequence"/>
</dbReference>
<evidence type="ECO:0000259" key="4">
    <source>
        <dbReference type="PROSITE" id="PS50887"/>
    </source>
</evidence>
<evidence type="ECO:0000259" key="3">
    <source>
        <dbReference type="PROSITE" id="PS50885"/>
    </source>
</evidence>
<dbReference type="SUPFAM" id="SSF158472">
    <property type="entry name" value="HAMP domain-like"/>
    <property type="match status" value="1"/>
</dbReference>
<dbReference type="Gene3D" id="6.10.340.10">
    <property type="match status" value="1"/>
</dbReference>
<feature type="domain" description="EAL" evidence="2">
    <location>
        <begin position="517"/>
        <end position="773"/>
    </location>
</feature>
<keyword evidence="1" id="KW-0472">Membrane</keyword>
<reference evidence="5 6" key="1">
    <citation type="submission" date="2021-04" db="EMBL/GenBank/DDBJ databases">
        <authorList>
            <person name="Pira H."/>
            <person name="Risdian C."/>
            <person name="Wink J."/>
        </authorList>
    </citation>
    <scope>NUCLEOTIDE SEQUENCE [LARGE SCALE GENOMIC DNA]</scope>
    <source>
        <strain evidence="5 6">WH53</strain>
    </source>
</reference>
<dbReference type="SUPFAM" id="SSF55073">
    <property type="entry name" value="Nucleotide cyclase"/>
    <property type="match status" value="1"/>
</dbReference>
<protein>
    <submittedName>
        <fullName evidence="5">EAL domain-containing protein</fullName>
    </submittedName>
</protein>
<evidence type="ECO:0000313" key="6">
    <source>
        <dbReference type="Proteomes" id="UP000690515"/>
    </source>
</evidence>
<dbReference type="Pfam" id="PF00563">
    <property type="entry name" value="EAL"/>
    <property type="match status" value="1"/>
</dbReference>
<dbReference type="InterPro" id="IPR003660">
    <property type="entry name" value="HAMP_dom"/>
</dbReference>
<name>A0ABS5ZHA5_9GAMM</name>
<dbReference type="CDD" id="cd01948">
    <property type="entry name" value="EAL"/>
    <property type="match status" value="1"/>
</dbReference>
<dbReference type="SMART" id="SM00267">
    <property type="entry name" value="GGDEF"/>
    <property type="match status" value="1"/>
</dbReference>
<dbReference type="PANTHER" id="PTHR44757:SF2">
    <property type="entry name" value="BIOFILM ARCHITECTURE MAINTENANCE PROTEIN MBAA"/>
    <property type="match status" value="1"/>
</dbReference>
<dbReference type="CDD" id="cd01949">
    <property type="entry name" value="GGDEF"/>
    <property type="match status" value="1"/>
</dbReference>
<dbReference type="SMART" id="SM00304">
    <property type="entry name" value="HAMP"/>
    <property type="match status" value="1"/>
</dbReference>
<dbReference type="RefSeq" id="WP_215821727.1">
    <property type="nucleotide sequence ID" value="NZ_JAGSOY010000079.1"/>
</dbReference>
<sequence length="774" mass="88539">MRLSRRVRVLILPVLVLSYLITFIGIYQVQKKSLIDFISSQAKLQLNQLVDSMNRYLSFADTYFPSLVRSAEIRQYLNVEDKRFKALAVEGNLETAIQDLDEIDFQYISLAIFFPDNSIEFYYENSGDPFSTIDPDIPIIVKKMREEQIISNRYLLSKNNKTRLLYIRFIDRYTQRKPLMKEWEQSIAVVMAFDATDFDELRKTLKEEQNSNTLVFGIDSEKKVTTDSLISVAYDIPNLGNIVLNVSDEKISGQLRELEKRMLLSFLILTLCSYVMLIFLIKRYITSPIEVLEKDLTNVLEGNKDKPNAYDSQDEVGSLSRAFVRVYEQLHKVYEVTKEMAERDALTKLYNRRTFTQCLERVIDRAHRKVKKVALLYIDLDNFKFVNDKFGHEAGDILLKTFAERLQLSVRTTDIVINVNDHDLARLAGDEFAVLLHDFDKEAVLYKVAERILKLFEGGFDCEAGYFPVSASIGIAVYPDDGSKPTELISNADTAMYQAKHAGKNQYAFYSQELAVQARRDKEIETELKKRDFTEFEVFYMPIYNAKKIKISGVEALLRWQSSVLGFVSPADFIPIAESRGYFETIDFWVIGQVIKDIPQLQALYGTDLKIAINISSAHLSSTHFIDKLSTVFSESKVDISIIQLEITETFEISDIGKVEKNLALLKNIGVSLAIDDFGAGYTSLVQLLNYPIDTIKVDKTLVDMMVDNRRCAMVISLIKYLKHQGFKVTVEGIEHKVQAEQLIAAGCDDLQGYLYCKPMPLSYHTQMAKASSS</sequence>
<dbReference type="InterPro" id="IPR043128">
    <property type="entry name" value="Rev_trsase/Diguanyl_cyclase"/>
</dbReference>
<organism evidence="5 6">
    <name type="scientific">Zooshikella harenae</name>
    <dbReference type="NCBI Taxonomy" id="2827238"/>
    <lineage>
        <taxon>Bacteria</taxon>
        <taxon>Pseudomonadati</taxon>
        <taxon>Pseudomonadota</taxon>
        <taxon>Gammaproteobacteria</taxon>
        <taxon>Oceanospirillales</taxon>
        <taxon>Zooshikellaceae</taxon>
        <taxon>Zooshikella</taxon>
    </lineage>
</organism>
<accession>A0ABS5ZHA5</accession>
<dbReference type="InterPro" id="IPR029787">
    <property type="entry name" value="Nucleotide_cyclase"/>
</dbReference>
<dbReference type="EMBL" id="JAGSOY010000079">
    <property type="protein sequence ID" value="MBU2713441.1"/>
    <property type="molecule type" value="Genomic_DNA"/>
</dbReference>
<evidence type="ECO:0000313" key="5">
    <source>
        <dbReference type="EMBL" id="MBU2713441.1"/>
    </source>
</evidence>
<dbReference type="PROSITE" id="PS50887">
    <property type="entry name" value="GGDEF"/>
    <property type="match status" value="1"/>
</dbReference>
<feature type="domain" description="HAMP" evidence="3">
    <location>
        <begin position="283"/>
        <end position="335"/>
    </location>
</feature>
<dbReference type="PROSITE" id="PS50883">
    <property type="entry name" value="EAL"/>
    <property type="match status" value="1"/>
</dbReference>
<keyword evidence="1" id="KW-0812">Transmembrane</keyword>
<dbReference type="Gene3D" id="3.20.20.450">
    <property type="entry name" value="EAL domain"/>
    <property type="match status" value="1"/>
</dbReference>
<dbReference type="InterPro" id="IPR001633">
    <property type="entry name" value="EAL_dom"/>
</dbReference>
<dbReference type="PROSITE" id="PS50885">
    <property type="entry name" value="HAMP"/>
    <property type="match status" value="1"/>
</dbReference>
<comment type="caution">
    <text evidence="5">The sequence shown here is derived from an EMBL/GenBank/DDBJ whole genome shotgun (WGS) entry which is preliminary data.</text>
</comment>
<proteinExistence type="predicted"/>
<dbReference type="Pfam" id="PF00990">
    <property type="entry name" value="GGDEF"/>
    <property type="match status" value="1"/>
</dbReference>
<dbReference type="Gene3D" id="3.30.70.270">
    <property type="match status" value="1"/>
</dbReference>
<dbReference type="InterPro" id="IPR000160">
    <property type="entry name" value="GGDEF_dom"/>
</dbReference>
<dbReference type="SUPFAM" id="SSF141868">
    <property type="entry name" value="EAL domain-like"/>
    <property type="match status" value="1"/>
</dbReference>
<dbReference type="InterPro" id="IPR052155">
    <property type="entry name" value="Biofilm_reg_signaling"/>
</dbReference>